<comment type="subcellular location">
    <subcellularLocation>
        <location evidence="1">Golgi apparatus membrane</location>
        <topology evidence="1">Single-pass type II membrane protein</topology>
    </subcellularLocation>
</comment>
<evidence type="ECO:0000313" key="7">
    <source>
        <dbReference type="EMBL" id="KAJ4850703.1"/>
    </source>
</evidence>
<reference evidence="7" key="2">
    <citation type="journal article" date="2023" name="Plants (Basel)">
        <title>Annotation of the Turnera subulata (Passifloraceae) Draft Genome Reveals the S-Locus Evolved after the Divergence of Turneroideae from Passifloroideae in a Stepwise Manner.</title>
        <authorList>
            <person name="Henning P.M."/>
            <person name="Roalson E.H."/>
            <person name="Mir W."/>
            <person name="McCubbin A.G."/>
            <person name="Shore J.S."/>
        </authorList>
    </citation>
    <scope>NUCLEOTIDE SEQUENCE</scope>
    <source>
        <strain evidence="7">F60SS</strain>
    </source>
</reference>
<keyword evidence="3" id="KW-0328">Glycosyltransferase</keyword>
<dbReference type="InterPro" id="IPR004263">
    <property type="entry name" value="Exostosin"/>
</dbReference>
<dbReference type="InterPro" id="IPR040911">
    <property type="entry name" value="Exostosin_GT47"/>
</dbReference>
<protein>
    <recommendedName>
        <fullName evidence="6">Exostosin GT47 domain-containing protein</fullName>
    </recommendedName>
</protein>
<keyword evidence="8" id="KW-1185">Reference proteome</keyword>
<comment type="caution">
    <text evidence="7">The sequence shown here is derived from an EMBL/GenBank/DDBJ whole genome shotgun (WGS) entry which is preliminary data.</text>
</comment>
<dbReference type="EMBL" id="JAKUCV010000250">
    <property type="protein sequence ID" value="KAJ4850703.1"/>
    <property type="molecule type" value="Genomic_DNA"/>
</dbReference>
<dbReference type="Proteomes" id="UP001141552">
    <property type="component" value="Unassembled WGS sequence"/>
</dbReference>
<evidence type="ECO:0000313" key="8">
    <source>
        <dbReference type="Proteomes" id="UP001141552"/>
    </source>
</evidence>
<dbReference type="GO" id="GO:0000139">
    <property type="term" value="C:Golgi membrane"/>
    <property type="evidence" value="ECO:0007669"/>
    <property type="project" value="UniProtKB-SubCell"/>
</dbReference>
<feature type="domain" description="Exostosin GT47" evidence="6">
    <location>
        <begin position="224"/>
        <end position="291"/>
    </location>
</feature>
<keyword evidence="5" id="KW-0333">Golgi apparatus</keyword>
<accession>A0A9Q0GJH4</accession>
<dbReference type="GO" id="GO:0016757">
    <property type="term" value="F:glycosyltransferase activity"/>
    <property type="evidence" value="ECO:0007669"/>
    <property type="project" value="UniProtKB-KW"/>
</dbReference>
<dbReference type="PANTHER" id="PTHR11062">
    <property type="entry name" value="EXOSTOSIN HEPARAN SULFATE GLYCOSYLTRANSFERASE -RELATED"/>
    <property type="match status" value="1"/>
</dbReference>
<proteinExistence type="inferred from homology"/>
<name>A0A9Q0GJH4_9ROSI</name>
<reference evidence="7" key="1">
    <citation type="submission" date="2022-02" db="EMBL/GenBank/DDBJ databases">
        <authorList>
            <person name="Henning P.M."/>
            <person name="McCubbin A.G."/>
            <person name="Shore J.S."/>
        </authorList>
    </citation>
    <scope>NUCLEOTIDE SEQUENCE</scope>
    <source>
        <strain evidence="7">F60SS</strain>
        <tissue evidence="7">Leaves</tissue>
    </source>
</reference>
<dbReference type="AlphaFoldDB" id="A0A9Q0GJH4"/>
<keyword evidence="4" id="KW-0735">Signal-anchor</keyword>
<comment type="similarity">
    <text evidence="2">Belongs to the glycosyltransferase 47 family.</text>
</comment>
<keyword evidence="3" id="KW-0808">Transferase</keyword>
<sequence>MKTNLGLYFVQVPPLKESDIAPVILLYAEKFMHKYAVMEKQNLKVFVYPDEEEDEHQDYCHQSLEFNGMQLNDNSTRILESLNSLLKIPERLTCSLFQLGVTTNAETSNATVLASVKNVLSNYPYWLPNSGGFNHFWMTCDGYDGNSMDAFYEYSPWMFSSLRVVSWPSMDGEYEYSPLLVFLPPVMGLPFGSPPTAYHNKRRVSLQGRLRLLLARDAKMNMSSDREMLAYVEKLYTSKFCLCRGLALSGPACAEAIQYGCVPVILYSKGDLPLSETLRWGRFAVFFDVKYRLTLRILLKRISHPEYKFLHRNLIKGSEAPTLEFTSSQTWRISYGDLQQHHNHPPQDDHPLIALQQSRSAPTTQRMQRSLAYRARMPTPNFYRRASSAQNQGPIQGVQQTRDSLLLAIPNVPLPIPNSLPLPIPNGLSVPTPSSFAIARVALQITIAGGATEGVEDPIGVEEVDLITHIIASDCNDLVATKGAIVSNLTKSKSRALTSDANRTVQGRIANLEAMCAPLQGFDGSNIVVYVVHSEMLCFVFGTLAVHVPQNQGPSQGVQQTRDPLPLPIPNLPLLIPNLPLLIPNGLSVPTPSSFAIARAALQFTIGGATEGVEDPTGVEEVDLIAHSK</sequence>
<evidence type="ECO:0000256" key="1">
    <source>
        <dbReference type="ARBA" id="ARBA00004323"/>
    </source>
</evidence>
<dbReference type="PANTHER" id="PTHR11062:SF200">
    <property type="entry name" value="BETA-1,4-XYLOSYLTRANSFERASE IRX10L-RELATED"/>
    <property type="match status" value="1"/>
</dbReference>
<evidence type="ECO:0000259" key="6">
    <source>
        <dbReference type="Pfam" id="PF03016"/>
    </source>
</evidence>
<evidence type="ECO:0000256" key="2">
    <source>
        <dbReference type="ARBA" id="ARBA00010271"/>
    </source>
</evidence>
<organism evidence="7 8">
    <name type="scientific">Turnera subulata</name>
    <dbReference type="NCBI Taxonomy" id="218843"/>
    <lineage>
        <taxon>Eukaryota</taxon>
        <taxon>Viridiplantae</taxon>
        <taxon>Streptophyta</taxon>
        <taxon>Embryophyta</taxon>
        <taxon>Tracheophyta</taxon>
        <taxon>Spermatophyta</taxon>
        <taxon>Magnoliopsida</taxon>
        <taxon>eudicotyledons</taxon>
        <taxon>Gunneridae</taxon>
        <taxon>Pentapetalae</taxon>
        <taxon>rosids</taxon>
        <taxon>fabids</taxon>
        <taxon>Malpighiales</taxon>
        <taxon>Passifloraceae</taxon>
        <taxon>Turnera</taxon>
    </lineage>
</organism>
<dbReference type="Pfam" id="PF03016">
    <property type="entry name" value="Exostosin_GT47"/>
    <property type="match status" value="1"/>
</dbReference>
<keyword evidence="4" id="KW-0812">Transmembrane</keyword>
<evidence type="ECO:0000256" key="5">
    <source>
        <dbReference type="ARBA" id="ARBA00023034"/>
    </source>
</evidence>
<gene>
    <name evidence="7" type="ORF">Tsubulata_035878</name>
</gene>
<evidence type="ECO:0000256" key="4">
    <source>
        <dbReference type="ARBA" id="ARBA00022968"/>
    </source>
</evidence>
<evidence type="ECO:0000256" key="3">
    <source>
        <dbReference type="ARBA" id="ARBA00022676"/>
    </source>
</evidence>